<name>A0AB34I1Y6_ESCRO</name>
<organism evidence="2 3">
    <name type="scientific">Eschrichtius robustus</name>
    <name type="common">California gray whale</name>
    <name type="synonym">Eschrichtius gibbosus</name>
    <dbReference type="NCBI Taxonomy" id="9764"/>
    <lineage>
        <taxon>Eukaryota</taxon>
        <taxon>Metazoa</taxon>
        <taxon>Chordata</taxon>
        <taxon>Craniata</taxon>
        <taxon>Vertebrata</taxon>
        <taxon>Euteleostomi</taxon>
        <taxon>Mammalia</taxon>
        <taxon>Eutheria</taxon>
        <taxon>Laurasiatheria</taxon>
        <taxon>Artiodactyla</taxon>
        <taxon>Whippomorpha</taxon>
        <taxon>Cetacea</taxon>
        <taxon>Mysticeti</taxon>
        <taxon>Eschrichtiidae</taxon>
        <taxon>Eschrichtius</taxon>
    </lineage>
</organism>
<reference evidence="2 3" key="1">
    <citation type="submission" date="2022-11" db="EMBL/GenBank/DDBJ databases">
        <title>Whole genome sequence of Eschrichtius robustus ER-17-0199.</title>
        <authorList>
            <person name="Bruniche-Olsen A."/>
            <person name="Black A.N."/>
            <person name="Fields C.J."/>
            <person name="Walden K."/>
            <person name="Dewoody J.A."/>
        </authorList>
    </citation>
    <scope>NUCLEOTIDE SEQUENCE [LARGE SCALE GENOMIC DNA]</scope>
    <source>
        <strain evidence="2">ER-17-0199</strain>
        <tissue evidence="2">Blubber</tissue>
    </source>
</reference>
<dbReference type="InterPro" id="IPR012388">
    <property type="entry name" value="CABLES1/2"/>
</dbReference>
<accession>A0AB34I1Y6</accession>
<evidence type="ECO:0000256" key="1">
    <source>
        <dbReference type="SAM" id="MobiDB-lite"/>
    </source>
</evidence>
<feature type="region of interest" description="Disordered" evidence="1">
    <location>
        <begin position="149"/>
        <end position="172"/>
    </location>
</feature>
<protein>
    <submittedName>
        <fullName evidence="2">Uncharacterized protein</fullName>
    </submittedName>
</protein>
<comment type="caution">
    <text evidence="2">The sequence shown here is derived from an EMBL/GenBank/DDBJ whole genome shotgun (WGS) entry which is preliminary data.</text>
</comment>
<sequence length="172" mass="18734">MVGCASLQRAKHTPGSPRHKGPKKTHFINNMRQYDTRNSRIVLICAKWSLCAAFSVLPCGEGLRVSDLSVDSQRQRHLSGDVSMCSEMIFQLESVELGADGKVVSYQDPVPHQHPGHAQASPLPQPRPRVPRALLGSRCKPVLPRAAPAGLELGTNEGDALEYNPNLLADPQ</sequence>
<feature type="region of interest" description="Disordered" evidence="1">
    <location>
        <begin position="1"/>
        <end position="25"/>
    </location>
</feature>
<feature type="compositionally biased region" description="Basic residues" evidence="1">
    <location>
        <begin position="9"/>
        <end position="25"/>
    </location>
</feature>
<evidence type="ECO:0000313" key="3">
    <source>
        <dbReference type="Proteomes" id="UP001159641"/>
    </source>
</evidence>
<dbReference type="GO" id="GO:0051726">
    <property type="term" value="P:regulation of cell cycle"/>
    <property type="evidence" value="ECO:0007669"/>
    <property type="project" value="InterPro"/>
</dbReference>
<keyword evidence="3" id="KW-1185">Reference proteome</keyword>
<feature type="region of interest" description="Disordered" evidence="1">
    <location>
        <begin position="105"/>
        <end position="131"/>
    </location>
</feature>
<dbReference type="PANTHER" id="PTHR22896:SF3">
    <property type="entry name" value="CDK5 AND ABL1 ENZYME SUBSTRATE 2"/>
    <property type="match status" value="1"/>
</dbReference>
<dbReference type="EMBL" id="JAIQCJ010000270">
    <property type="protein sequence ID" value="KAJ8796985.1"/>
    <property type="molecule type" value="Genomic_DNA"/>
</dbReference>
<proteinExistence type="predicted"/>
<dbReference type="AlphaFoldDB" id="A0AB34I1Y6"/>
<evidence type="ECO:0000313" key="2">
    <source>
        <dbReference type="EMBL" id="KAJ8796985.1"/>
    </source>
</evidence>
<gene>
    <name evidence="2" type="ORF">J1605_001795</name>
</gene>
<dbReference type="PANTHER" id="PTHR22896">
    <property type="entry name" value="CDK5 AND ABL1 ENZYME SUBSTRATE 1"/>
    <property type="match status" value="1"/>
</dbReference>
<dbReference type="Proteomes" id="UP001159641">
    <property type="component" value="Unassembled WGS sequence"/>
</dbReference>